<evidence type="ECO:0000313" key="8">
    <source>
        <dbReference type="Proteomes" id="UP000604046"/>
    </source>
</evidence>
<feature type="domain" description="Protein kinase" evidence="6">
    <location>
        <begin position="1"/>
        <end position="197"/>
    </location>
</feature>
<evidence type="ECO:0000256" key="1">
    <source>
        <dbReference type="ARBA" id="ARBA00022527"/>
    </source>
</evidence>
<dbReference type="GO" id="GO:0005524">
    <property type="term" value="F:ATP binding"/>
    <property type="evidence" value="ECO:0007669"/>
    <property type="project" value="UniProtKB-KW"/>
</dbReference>
<evidence type="ECO:0000256" key="4">
    <source>
        <dbReference type="ARBA" id="ARBA00022777"/>
    </source>
</evidence>
<keyword evidence="5" id="KW-0067">ATP-binding</keyword>
<dbReference type="PROSITE" id="PS50011">
    <property type="entry name" value="PROTEIN_KINASE_DOM"/>
    <property type="match status" value="1"/>
</dbReference>
<dbReference type="OrthoDB" id="432483at2759"/>
<evidence type="ECO:0000256" key="3">
    <source>
        <dbReference type="ARBA" id="ARBA00022741"/>
    </source>
</evidence>
<dbReference type="InterPro" id="IPR011009">
    <property type="entry name" value="Kinase-like_dom_sf"/>
</dbReference>
<comment type="caution">
    <text evidence="7">The sequence shown here is derived from an EMBL/GenBank/DDBJ whole genome shotgun (WGS) entry which is preliminary data.</text>
</comment>
<keyword evidence="2" id="KW-0808">Transferase</keyword>
<dbReference type="PANTHER" id="PTHR24353">
    <property type="entry name" value="CYCLIC NUCLEOTIDE-DEPENDENT PROTEIN KINASE"/>
    <property type="match status" value="1"/>
</dbReference>
<protein>
    <submittedName>
        <fullName evidence="7">Pkg21D protein</fullName>
    </submittedName>
</protein>
<evidence type="ECO:0000259" key="6">
    <source>
        <dbReference type="PROSITE" id="PS50011"/>
    </source>
</evidence>
<evidence type="ECO:0000256" key="5">
    <source>
        <dbReference type="ARBA" id="ARBA00022840"/>
    </source>
</evidence>
<dbReference type="Pfam" id="PF00069">
    <property type="entry name" value="Pkinase"/>
    <property type="match status" value="1"/>
</dbReference>
<keyword evidence="3" id="KW-0547">Nucleotide-binding</keyword>
<keyword evidence="1" id="KW-0723">Serine/threonine-protein kinase</keyword>
<sequence length="218" mass="23372">MPRASVHCPVLRTCGVCGKHSSCDGSVARPRGRVYFCQPLGQPGGGSRTRGVCGGGALRGPTCTPSRPKNMLLDARGCCKLCDFGSAKLCSGRAYSFVGTAEYMAPEMVRKTGHTAAVDWWGLGCVLFELLSGQGLFSGRRDEVFSSIDRGASETAFADLAFESASELVQGLCAQMPHLRLPMMNGGSDNIKTQSWYADFPWQNFVVEKGQLGMLICL</sequence>
<dbReference type="EMBL" id="CAJNDS010001019">
    <property type="protein sequence ID" value="CAE7244204.1"/>
    <property type="molecule type" value="Genomic_DNA"/>
</dbReference>
<name>A0A812LNQ0_9DINO</name>
<evidence type="ECO:0000313" key="7">
    <source>
        <dbReference type="EMBL" id="CAE7244204.1"/>
    </source>
</evidence>
<proteinExistence type="predicted"/>
<organism evidence="7 8">
    <name type="scientific">Symbiodinium natans</name>
    <dbReference type="NCBI Taxonomy" id="878477"/>
    <lineage>
        <taxon>Eukaryota</taxon>
        <taxon>Sar</taxon>
        <taxon>Alveolata</taxon>
        <taxon>Dinophyceae</taxon>
        <taxon>Suessiales</taxon>
        <taxon>Symbiodiniaceae</taxon>
        <taxon>Symbiodinium</taxon>
    </lineage>
</organism>
<dbReference type="GO" id="GO:0005952">
    <property type="term" value="C:cAMP-dependent protein kinase complex"/>
    <property type="evidence" value="ECO:0007669"/>
    <property type="project" value="TreeGrafter"/>
</dbReference>
<dbReference type="SMART" id="SM00220">
    <property type="entry name" value="S_TKc"/>
    <property type="match status" value="1"/>
</dbReference>
<dbReference type="SUPFAM" id="SSF56112">
    <property type="entry name" value="Protein kinase-like (PK-like)"/>
    <property type="match status" value="1"/>
</dbReference>
<evidence type="ECO:0000256" key="2">
    <source>
        <dbReference type="ARBA" id="ARBA00022679"/>
    </source>
</evidence>
<dbReference type="Proteomes" id="UP000604046">
    <property type="component" value="Unassembled WGS sequence"/>
</dbReference>
<dbReference type="GO" id="GO:0004691">
    <property type="term" value="F:cAMP-dependent protein kinase activity"/>
    <property type="evidence" value="ECO:0007669"/>
    <property type="project" value="TreeGrafter"/>
</dbReference>
<keyword evidence="4" id="KW-0418">Kinase</keyword>
<dbReference type="PANTHER" id="PTHR24353:SF37">
    <property type="entry name" value="CAMP-DEPENDENT PROTEIN KINASE CATALYTIC SUBUNIT PRKX"/>
    <property type="match status" value="1"/>
</dbReference>
<reference evidence="7" key="1">
    <citation type="submission" date="2021-02" db="EMBL/GenBank/DDBJ databases">
        <authorList>
            <person name="Dougan E. K."/>
            <person name="Rhodes N."/>
            <person name="Thang M."/>
            <person name="Chan C."/>
        </authorList>
    </citation>
    <scope>NUCLEOTIDE SEQUENCE</scope>
</reference>
<dbReference type="AlphaFoldDB" id="A0A812LNQ0"/>
<dbReference type="InterPro" id="IPR000719">
    <property type="entry name" value="Prot_kinase_dom"/>
</dbReference>
<gene>
    <name evidence="7" type="primary">Pkg21D</name>
    <name evidence="7" type="ORF">SNAT2548_LOCUS11395</name>
</gene>
<accession>A0A812LNQ0</accession>
<dbReference type="Gene3D" id="1.10.510.10">
    <property type="entry name" value="Transferase(Phosphotransferase) domain 1"/>
    <property type="match status" value="1"/>
</dbReference>
<keyword evidence="8" id="KW-1185">Reference proteome</keyword>